<gene>
    <name evidence="1" type="ORF">M595_3945</name>
</gene>
<proteinExistence type="predicted"/>
<sequence length="39" mass="4371">MQISSMLGVLVKEQLSSSIFYPTAIVDTFQQFLPLNPLN</sequence>
<dbReference type="Proteomes" id="UP000017127">
    <property type="component" value="Unassembled WGS sequence"/>
</dbReference>
<organism evidence="1 2">
    <name type="scientific">Lyngbya aestuarii BL J</name>
    <dbReference type="NCBI Taxonomy" id="1348334"/>
    <lineage>
        <taxon>Bacteria</taxon>
        <taxon>Bacillati</taxon>
        <taxon>Cyanobacteriota</taxon>
        <taxon>Cyanophyceae</taxon>
        <taxon>Oscillatoriophycideae</taxon>
        <taxon>Oscillatoriales</taxon>
        <taxon>Microcoleaceae</taxon>
        <taxon>Lyngbya</taxon>
    </lineage>
</organism>
<keyword evidence="2" id="KW-1185">Reference proteome</keyword>
<dbReference type="EMBL" id="AUZM01000042">
    <property type="protein sequence ID" value="ERT06099.1"/>
    <property type="molecule type" value="Genomic_DNA"/>
</dbReference>
<reference evidence="1 2" key="1">
    <citation type="journal article" date="2013" name="Front. Microbiol.">
        <title>Comparative genomic analyses of the cyanobacterium, Lyngbya aestuarii BL J, a powerful hydrogen producer.</title>
        <authorList>
            <person name="Kothari A."/>
            <person name="Vaughn M."/>
            <person name="Garcia-Pichel F."/>
        </authorList>
    </citation>
    <scope>NUCLEOTIDE SEQUENCE [LARGE SCALE GENOMIC DNA]</scope>
    <source>
        <strain evidence="1 2">BL J</strain>
    </source>
</reference>
<evidence type="ECO:0000313" key="1">
    <source>
        <dbReference type="EMBL" id="ERT06099.1"/>
    </source>
</evidence>
<protein>
    <submittedName>
        <fullName evidence="1">Uncharacterized protein</fullName>
    </submittedName>
</protein>
<name>U7QDY2_9CYAN</name>
<accession>U7QDY2</accession>
<comment type="caution">
    <text evidence="1">The sequence shown here is derived from an EMBL/GenBank/DDBJ whole genome shotgun (WGS) entry which is preliminary data.</text>
</comment>
<dbReference type="AlphaFoldDB" id="U7QDY2"/>
<evidence type="ECO:0000313" key="2">
    <source>
        <dbReference type="Proteomes" id="UP000017127"/>
    </source>
</evidence>